<dbReference type="EMBL" id="GBRH01205191">
    <property type="protein sequence ID" value="JAD92704.1"/>
    <property type="molecule type" value="Transcribed_RNA"/>
</dbReference>
<protein>
    <submittedName>
        <fullName evidence="1">Uncharacterized protein</fullName>
    </submittedName>
</protein>
<sequence length="69" mass="8071">MRRPLFISQFPGRFRRKPIPHRGCVMWGRVEICIDYCNGDKSYNNKYPHASFCKSSLAGKWNSLHILDA</sequence>
<name>A0A0A9DVY4_ARUDO</name>
<evidence type="ECO:0000313" key="1">
    <source>
        <dbReference type="EMBL" id="JAD92704.1"/>
    </source>
</evidence>
<accession>A0A0A9DVY4</accession>
<reference evidence="1" key="2">
    <citation type="journal article" date="2015" name="Data Brief">
        <title>Shoot transcriptome of the giant reed, Arundo donax.</title>
        <authorList>
            <person name="Barrero R.A."/>
            <person name="Guerrero F.D."/>
            <person name="Moolhuijzen P."/>
            <person name="Goolsby J.A."/>
            <person name="Tidwell J."/>
            <person name="Bellgard S.E."/>
            <person name="Bellgard M.I."/>
        </authorList>
    </citation>
    <scope>NUCLEOTIDE SEQUENCE</scope>
    <source>
        <tissue evidence="1">Shoot tissue taken approximately 20 cm above the soil surface</tissue>
    </source>
</reference>
<proteinExistence type="predicted"/>
<organism evidence="1">
    <name type="scientific">Arundo donax</name>
    <name type="common">Giant reed</name>
    <name type="synonym">Donax arundinaceus</name>
    <dbReference type="NCBI Taxonomy" id="35708"/>
    <lineage>
        <taxon>Eukaryota</taxon>
        <taxon>Viridiplantae</taxon>
        <taxon>Streptophyta</taxon>
        <taxon>Embryophyta</taxon>
        <taxon>Tracheophyta</taxon>
        <taxon>Spermatophyta</taxon>
        <taxon>Magnoliopsida</taxon>
        <taxon>Liliopsida</taxon>
        <taxon>Poales</taxon>
        <taxon>Poaceae</taxon>
        <taxon>PACMAD clade</taxon>
        <taxon>Arundinoideae</taxon>
        <taxon>Arundineae</taxon>
        <taxon>Arundo</taxon>
    </lineage>
</organism>
<dbReference type="AlphaFoldDB" id="A0A0A9DVY4"/>
<reference evidence="1" key="1">
    <citation type="submission" date="2014-09" db="EMBL/GenBank/DDBJ databases">
        <authorList>
            <person name="Magalhaes I.L.F."/>
            <person name="Oliveira U."/>
            <person name="Santos F.R."/>
            <person name="Vidigal T.H.D.A."/>
            <person name="Brescovit A.D."/>
            <person name="Santos A.J."/>
        </authorList>
    </citation>
    <scope>NUCLEOTIDE SEQUENCE</scope>
    <source>
        <tissue evidence="1">Shoot tissue taken approximately 20 cm above the soil surface</tissue>
    </source>
</reference>